<dbReference type="EMBL" id="CADEAL010000413">
    <property type="protein sequence ID" value="CAB1419830.1"/>
    <property type="molecule type" value="Genomic_DNA"/>
</dbReference>
<feature type="region of interest" description="Disordered" evidence="1">
    <location>
        <begin position="55"/>
        <end position="82"/>
    </location>
</feature>
<proteinExistence type="predicted"/>
<comment type="caution">
    <text evidence="2">The sequence shown here is derived from an EMBL/GenBank/DDBJ whole genome shotgun (WGS) entry which is preliminary data.</text>
</comment>
<evidence type="ECO:0000256" key="1">
    <source>
        <dbReference type="SAM" id="MobiDB-lite"/>
    </source>
</evidence>
<accession>A0A9N7TVL8</accession>
<reference evidence="2" key="1">
    <citation type="submission" date="2020-03" db="EMBL/GenBank/DDBJ databases">
        <authorList>
            <person name="Weist P."/>
        </authorList>
    </citation>
    <scope>NUCLEOTIDE SEQUENCE</scope>
</reference>
<name>A0A9N7TVL8_PLEPL</name>
<dbReference type="Proteomes" id="UP001153269">
    <property type="component" value="Unassembled WGS sequence"/>
</dbReference>
<evidence type="ECO:0000313" key="3">
    <source>
        <dbReference type="Proteomes" id="UP001153269"/>
    </source>
</evidence>
<dbReference type="AlphaFoldDB" id="A0A9N7TVL8"/>
<gene>
    <name evidence="2" type="ORF">PLEPLA_LOCUS7681</name>
</gene>
<protein>
    <submittedName>
        <fullName evidence="2">Uncharacterized protein</fullName>
    </submittedName>
</protein>
<feature type="region of interest" description="Disordered" evidence="1">
    <location>
        <begin position="1"/>
        <end position="36"/>
    </location>
</feature>
<evidence type="ECO:0000313" key="2">
    <source>
        <dbReference type="EMBL" id="CAB1419830.1"/>
    </source>
</evidence>
<organism evidence="2 3">
    <name type="scientific">Pleuronectes platessa</name>
    <name type="common">European plaice</name>
    <dbReference type="NCBI Taxonomy" id="8262"/>
    <lineage>
        <taxon>Eukaryota</taxon>
        <taxon>Metazoa</taxon>
        <taxon>Chordata</taxon>
        <taxon>Craniata</taxon>
        <taxon>Vertebrata</taxon>
        <taxon>Euteleostomi</taxon>
        <taxon>Actinopterygii</taxon>
        <taxon>Neopterygii</taxon>
        <taxon>Teleostei</taxon>
        <taxon>Neoteleostei</taxon>
        <taxon>Acanthomorphata</taxon>
        <taxon>Carangaria</taxon>
        <taxon>Pleuronectiformes</taxon>
        <taxon>Pleuronectoidei</taxon>
        <taxon>Pleuronectidae</taxon>
        <taxon>Pleuronectes</taxon>
    </lineage>
</organism>
<sequence>MEEASNAPLRRLEPRAAAQPAHAPDDPILRGTNLRSSGLFITGPSHSCSGLNRDPLSASCSQPRGSGWIHCSWSRNPPGGKR</sequence>
<keyword evidence="3" id="KW-1185">Reference proteome</keyword>